<accession>A0A0M9VX49</accession>
<dbReference type="PANTHER" id="PTHR36452">
    <property type="entry name" value="CHROMOSOME 12, WHOLE GENOME SHOTGUN SEQUENCE"/>
    <property type="match status" value="1"/>
</dbReference>
<dbReference type="EMBL" id="LGSR01000002">
    <property type="protein sequence ID" value="KOS22789.1"/>
    <property type="molecule type" value="Genomic_DNA"/>
</dbReference>
<gene>
    <name evidence="2" type="ORF">ESCO_003865</name>
</gene>
<dbReference type="NCBIfam" id="TIGR02453">
    <property type="entry name" value="TIGR02453 family protein"/>
    <property type="match status" value="1"/>
</dbReference>
<proteinExistence type="predicted"/>
<dbReference type="Pfam" id="PF09365">
    <property type="entry name" value="DUF2461"/>
    <property type="match status" value="1"/>
</dbReference>
<feature type="region of interest" description="Disordered" evidence="1">
    <location>
        <begin position="1"/>
        <end position="126"/>
    </location>
</feature>
<organism evidence="2 3">
    <name type="scientific">Escovopsis weberi</name>
    <dbReference type="NCBI Taxonomy" id="150374"/>
    <lineage>
        <taxon>Eukaryota</taxon>
        <taxon>Fungi</taxon>
        <taxon>Dikarya</taxon>
        <taxon>Ascomycota</taxon>
        <taxon>Pezizomycotina</taxon>
        <taxon>Sordariomycetes</taxon>
        <taxon>Hypocreomycetidae</taxon>
        <taxon>Hypocreales</taxon>
        <taxon>Hypocreaceae</taxon>
        <taxon>Escovopsis</taxon>
    </lineage>
</organism>
<protein>
    <submittedName>
        <fullName evidence="2">Uncharacterized protein</fullName>
    </submittedName>
</protein>
<dbReference type="InterPro" id="IPR012808">
    <property type="entry name" value="CHP02453"/>
</dbReference>
<dbReference type="AlphaFoldDB" id="A0A0M9VX49"/>
<dbReference type="STRING" id="150374.A0A0M9VX49"/>
<evidence type="ECO:0000256" key="1">
    <source>
        <dbReference type="SAM" id="MobiDB-lite"/>
    </source>
</evidence>
<dbReference type="Proteomes" id="UP000053831">
    <property type="component" value="Unassembled WGS sequence"/>
</dbReference>
<comment type="caution">
    <text evidence="2">The sequence shown here is derived from an EMBL/GenBank/DDBJ whole genome shotgun (WGS) entry which is preliminary data.</text>
</comment>
<feature type="region of interest" description="Disordered" evidence="1">
    <location>
        <begin position="395"/>
        <end position="437"/>
    </location>
</feature>
<reference evidence="2 3" key="1">
    <citation type="submission" date="2015-07" db="EMBL/GenBank/DDBJ databases">
        <title>The genome of the fungus Escovopsis weberi, a specialized disease agent of ant agriculture.</title>
        <authorList>
            <person name="de Man T.J."/>
            <person name="Stajich J.E."/>
            <person name="Kubicek C.P."/>
            <person name="Chenthamara K."/>
            <person name="Atanasova L."/>
            <person name="Druzhinina I.S."/>
            <person name="Birnbaum S."/>
            <person name="Barribeau S.M."/>
            <person name="Teiling C."/>
            <person name="Suen G."/>
            <person name="Currie C."/>
            <person name="Gerardo N.M."/>
        </authorList>
    </citation>
    <scope>NUCLEOTIDE SEQUENCE [LARGE SCALE GENOMIC DNA]</scope>
</reference>
<dbReference type="PANTHER" id="PTHR36452:SF1">
    <property type="entry name" value="DUF2461 DOMAIN-CONTAINING PROTEIN"/>
    <property type="match status" value="1"/>
</dbReference>
<evidence type="ECO:0000313" key="2">
    <source>
        <dbReference type="EMBL" id="KOS22789.1"/>
    </source>
</evidence>
<name>A0A0M9VX49_ESCWE</name>
<feature type="compositionally biased region" description="Acidic residues" evidence="1">
    <location>
        <begin position="398"/>
        <end position="437"/>
    </location>
</feature>
<feature type="compositionally biased region" description="Acidic residues" evidence="1">
    <location>
        <begin position="102"/>
        <end position="123"/>
    </location>
</feature>
<evidence type="ECO:0000313" key="3">
    <source>
        <dbReference type="Proteomes" id="UP000053831"/>
    </source>
</evidence>
<keyword evidence="3" id="KW-1185">Reference proteome</keyword>
<sequence length="437" mass="48809">MPARKRAKADDGQRRRSSRASALRTSTYFEGSEAEDAEDGTYGLGSGREGGFKQSAPPAGRKRKRAGVLRDAMRDALREQPAPGQRKTITPKKTVRTASELEGQDDDAAADDDDEDDDEDEDEDVRKVVILPLEKLRDEGPVGYAPQRLHRNTLLFLGDLKRNNERAWLKGHDGEYRRALRDWQVFVEASTQTVIAADETVPELPVQDVIFRIHRDIRFSKDPTPYKPHFSAAWSRTGRKGPYAAYYLHCEPGKCFVAGGLWQPEAAHLAALRASIDASPRRWRRVLRGAAFRAAFLPARDGDHDDENDDDDQSDDGERAVRAFVARNQGNALKKRPMGYDISHPDIELLRLRSFTVSAALREADLCSDRAQGQLGAKLRALEPFITFLNSIVMPDPNLDDGDGDEDDASEASPDEDTEAADDEEDDDDDDDDEMED</sequence>
<dbReference type="OrthoDB" id="2537769at2759"/>